<gene>
    <name evidence="1" type="ordered locus">Alfi_2172</name>
</gene>
<name>I3YN91_ALIFI</name>
<dbReference type="Proteomes" id="UP000006052">
    <property type="component" value="Chromosome"/>
</dbReference>
<proteinExistence type="predicted"/>
<evidence type="ECO:0000313" key="1">
    <source>
        <dbReference type="EMBL" id="AFL78459.1"/>
    </source>
</evidence>
<dbReference type="HOGENOM" id="CLU_3354145_0_0_10"/>
<dbReference type="AlphaFoldDB" id="I3YN91"/>
<reference evidence="2" key="1">
    <citation type="journal article" date="2013" name="Stand. Genomic Sci.">
        <title>Complete genome sequence of the bile-resistant pigment-producing anaerobe Alistipes finegoldii type strain (AHN2437(T)).</title>
        <authorList>
            <person name="Mavromatis K."/>
            <person name="Stackebrandt E."/>
            <person name="Munk C."/>
            <person name="Lapidus A."/>
            <person name="Nolan M."/>
            <person name="Lucas S."/>
            <person name="Hammon N."/>
            <person name="Deshpande S."/>
            <person name="Cheng J.F."/>
            <person name="Tapia R."/>
            <person name="Goodwin L.A."/>
            <person name="Pitluck S."/>
            <person name="Liolios K."/>
            <person name="Pagani I."/>
            <person name="Ivanova N."/>
            <person name="Mikhailova N."/>
            <person name="Huntemann M."/>
            <person name="Pati A."/>
            <person name="Chen A."/>
            <person name="Palaniappan K."/>
            <person name="Land M."/>
            <person name="Hauser L."/>
            <person name="Rohde M."/>
            <person name="Gronow S."/>
            <person name="Goker M."/>
            <person name="Detter J.C."/>
            <person name="Bristow J."/>
            <person name="Eisen J.A."/>
            <person name="Markowitz V."/>
            <person name="Hugenholtz P."/>
            <person name="Kyrpides N.C."/>
            <person name="Klenk H.P."/>
            <person name="Woyke T."/>
        </authorList>
    </citation>
    <scope>NUCLEOTIDE SEQUENCE</scope>
    <source>
        <strain evidence="2">DSM 17242 / JCM 16770 / AHN 2437 / CCUG 46020 / CIP 107999</strain>
    </source>
</reference>
<dbReference type="KEGG" id="afd:Alfi_2172"/>
<protein>
    <submittedName>
        <fullName evidence="1">Uncharacterized protein</fullName>
    </submittedName>
</protein>
<dbReference type="EMBL" id="CP003274">
    <property type="protein sequence ID" value="AFL78459.1"/>
    <property type="molecule type" value="Genomic_DNA"/>
</dbReference>
<organism evidence="1 2">
    <name type="scientific">Alistipes finegoldii (strain DSM 17242 / JCM 16770 / CCUG 46020 / CIP 107999 / KCTC 15236 / AHN 2437)</name>
    <dbReference type="NCBI Taxonomy" id="679935"/>
    <lineage>
        <taxon>Bacteria</taxon>
        <taxon>Pseudomonadati</taxon>
        <taxon>Bacteroidota</taxon>
        <taxon>Bacteroidia</taxon>
        <taxon>Bacteroidales</taxon>
        <taxon>Rikenellaceae</taxon>
        <taxon>Alistipes</taxon>
    </lineage>
</organism>
<dbReference type="STRING" id="679935.Alfi_2172"/>
<sequence length="36" mass="4519">MSFLRVFYIQYLPRYSHSDLRSEVFIIDSFLRIYEN</sequence>
<evidence type="ECO:0000313" key="2">
    <source>
        <dbReference type="Proteomes" id="UP000006052"/>
    </source>
</evidence>
<accession>I3YN91</accession>